<dbReference type="PANTHER" id="PTHR34220:SF7">
    <property type="entry name" value="SENSOR HISTIDINE KINASE YPDA"/>
    <property type="match status" value="1"/>
</dbReference>
<proteinExistence type="predicted"/>
<accession>A0A3L7DWT8</accession>
<feature type="transmembrane region" description="Helical" evidence="1">
    <location>
        <begin position="198"/>
        <end position="218"/>
    </location>
</feature>
<dbReference type="InterPro" id="IPR036890">
    <property type="entry name" value="HATPase_C_sf"/>
</dbReference>
<keyword evidence="3" id="KW-0418">Kinase</keyword>
<keyword evidence="3" id="KW-0808">Transferase</keyword>
<keyword evidence="1" id="KW-0812">Transmembrane</keyword>
<feature type="transmembrane region" description="Helical" evidence="1">
    <location>
        <begin position="129"/>
        <end position="150"/>
    </location>
</feature>
<dbReference type="Gene3D" id="3.30.565.10">
    <property type="entry name" value="Histidine kinase-like ATPase, C-terminal domain"/>
    <property type="match status" value="1"/>
</dbReference>
<dbReference type="InterPro" id="IPR050640">
    <property type="entry name" value="Bact_2-comp_sensor_kinase"/>
</dbReference>
<dbReference type="PANTHER" id="PTHR34220">
    <property type="entry name" value="SENSOR HISTIDINE KINASE YPDA"/>
    <property type="match status" value="1"/>
</dbReference>
<comment type="caution">
    <text evidence="3">The sequence shown here is derived from an EMBL/GenBank/DDBJ whole genome shotgun (WGS) entry which is preliminary data.</text>
</comment>
<dbReference type="Pfam" id="PF06580">
    <property type="entry name" value="His_kinase"/>
    <property type="match status" value="1"/>
</dbReference>
<dbReference type="AlphaFoldDB" id="A0A3L7DWT8"/>
<evidence type="ECO:0000313" key="4">
    <source>
        <dbReference type="Proteomes" id="UP000265509"/>
    </source>
</evidence>
<dbReference type="GO" id="GO:0000155">
    <property type="term" value="F:phosphorelay sensor kinase activity"/>
    <property type="evidence" value="ECO:0007669"/>
    <property type="project" value="InterPro"/>
</dbReference>
<sequence>MRWSKFTEAVNRCTKLSVASLKRPPQSLLVSCCSLILCPVVQKPFRRDFLSCPGEKGMQVYQLCIHQRASMQPVPAERERNPGPPETGEFFIPDLCAPRAVFVMVLLAELLVLVYSLGSSDLPRFNWDLFARCSLFVQWVVLVSALFLCWSRKPFSRLSLPLATLFSLGLILAVTAATSVVALELFPRLAGTTERGWWILRNQLVALVMGGIVLRYFYLQQLLRQQEKLELQARLDSLRSRIRPHFLFNTLNSIASLIASRPQAAEQAVEDLSELFRASLKESRGQTTVADEVRLCELYLGIEQLRLGERLAVQWQVAERAGEQAMPSLILQPLVENAVYHGIARLPEGGCIRIGLDYDGERVFAELENPVPDGGRRPGGSQLALANVEQRLQATYGAAASLQTFPSEQLFRVQLSYPPGSPL</sequence>
<name>A0A3L7DWT8_9GAMM</name>
<organism evidence="3 4">
    <name type="scientific">Seongchinamella sediminis</name>
    <dbReference type="NCBI Taxonomy" id="2283635"/>
    <lineage>
        <taxon>Bacteria</taxon>
        <taxon>Pseudomonadati</taxon>
        <taxon>Pseudomonadota</taxon>
        <taxon>Gammaproteobacteria</taxon>
        <taxon>Cellvibrionales</taxon>
        <taxon>Halieaceae</taxon>
        <taxon>Seongchinamella</taxon>
    </lineage>
</organism>
<evidence type="ECO:0000256" key="1">
    <source>
        <dbReference type="SAM" id="Phobius"/>
    </source>
</evidence>
<feature type="transmembrane region" description="Helical" evidence="1">
    <location>
        <begin position="100"/>
        <end position="117"/>
    </location>
</feature>
<keyword evidence="1" id="KW-1133">Transmembrane helix</keyword>
<evidence type="ECO:0000313" key="3">
    <source>
        <dbReference type="EMBL" id="RLQ21029.1"/>
    </source>
</evidence>
<keyword evidence="4" id="KW-1185">Reference proteome</keyword>
<feature type="transmembrane region" description="Helical" evidence="1">
    <location>
        <begin position="162"/>
        <end position="186"/>
    </location>
</feature>
<feature type="domain" description="Signal transduction histidine kinase internal region" evidence="2">
    <location>
        <begin position="233"/>
        <end position="311"/>
    </location>
</feature>
<keyword evidence="1" id="KW-0472">Membrane</keyword>
<evidence type="ECO:0000259" key="2">
    <source>
        <dbReference type="Pfam" id="PF06580"/>
    </source>
</evidence>
<dbReference type="EMBL" id="QRAN01000017">
    <property type="protein sequence ID" value="RLQ21029.1"/>
    <property type="molecule type" value="Genomic_DNA"/>
</dbReference>
<reference evidence="3 4" key="1">
    <citation type="submission" date="2018-07" db="EMBL/GenBank/DDBJ databases">
        <title>Halioglobus sp. genome submission.</title>
        <authorList>
            <person name="Ye M.-Q."/>
            <person name="Du Z.-J."/>
        </authorList>
    </citation>
    <scope>NUCLEOTIDE SEQUENCE [LARGE SCALE GENOMIC DNA]</scope>
    <source>
        <strain evidence="3 4">U0301</strain>
    </source>
</reference>
<protein>
    <submittedName>
        <fullName evidence="3">Sensor histidine kinase</fullName>
    </submittedName>
</protein>
<dbReference type="GO" id="GO:0016020">
    <property type="term" value="C:membrane"/>
    <property type="evidence" value="ECO:0007669"/>
    <property type="project" value="InterPro"/>
</dbReference>
<dbReference type="InterPro" id="IPR010559">
    <property type="entry name" value="Sig_transdc_His_kin_internal"/>
</dbReference>
<gene>
    <name evidence="3" type="ORF">DWB85_14770</name>
</gene>
<dbReference type="Proteomes" id="UP000265509">
    <property type="component" value="Unassembled WGS sequence"/>
</dbReference>